<dbReference type="PANTHER" id="PTHR34820">
    <property type="entry name" value="INNER MEMBRANE PROTEIN YEBZ"/>
    <property type="match status" value="1"/>
</dbReference>
<dbReference type="Gene3D" id="2.60.40.1220">
    <property type="match status" value="1"/>
</dbReference>
<comment type="subcellular location">
    <subcellularLocation>
        <location evidence="1">Cell envelope</location>
    </subcellularLocation>
</comment>
<evidence type="ECO:0000256" key="5">
    <source>
        <dbReference type="SAM" id="MobiDB-lite"/>
    </source>
</evidence>
<keyword evidence="4" id="KW-0186">Copper</keyword>
<dbReference type="EMBL" id="CP063194">
    <property type="protein sequence ID" value="WCZ39044.1"/>
    <property type="molecule type" value="Genomic_DNA"/>
</dbReference>
<evidence type="ECO:0000256" key="2">
    <source>
        <dbReference type="ARBA" id="ARBA00022723"/>
    </source>
</evidence>
<feature type="signal peptide" evidence="7">
    <location>
        <begin position="1"/>
        <end position="29"/>
    </location>
</feature>
<sequence length="200" mass="20925">MHMPALARRGGAAAAVVAVVALMPAPAFAHDSVIGSNPKDGSVVSEFPRAIELEFSGEIQDGFNTVALSREVDGQSEVLYSGEPTVQGRDVTLDLPDDLHPEPGEYKVGFQIVSSDGHSTKGMTTFEYASGDTSGEGAEGTSTSERASDGETKVREEGMSTWAKVLLSLAGVLVVLGALVAALVKYRRVKRLDTTGSADL</sequence>
<feature type="region of interest" description="Disordered" evidence="5">
    <location>
        <begin position="127"/>
        <end position="153"/>
    </location>
</feature>
<keyword evidence="3 7" id="KW-0732">Signal</keyword>
<dbReference type="InterPro" id="IPR014755">
    <property type="entry name" value="Cu-Rt/internalin_Ig-like"/>
</dbReference>
<accession>A0ABY7UMY6</accession>
<dbReference type="InterPro" id="IPR014756">
    <property type="entry name" value="Ig_E-set"/>
</dbReference>
<evidence type="ECO:0000313" key="10">
    <source>
        <dbReference type="Proteomes" id="UP001218071"/>
    </source>
</evidence>
<dbReference type="PANTHER" id="PTHR34820:SF4">
    <property type="entry name" value="INNER MEMBRANE PROTEIN YEBZ"/>
    <property type="match status" value="1"/>
</dbReference>
<dbReference type="InterPro" id="IPR032694">
    <property type="entry name" value="CopC/D"/>
</dbReference>
<gene>
    <name evidence="9" type="primary">ycnJ</name>
    <name evidence="9" type="ORF">CJEDD_07220</name>
</gene>
<feature type="domain" description="CopC" evidence="8">
    <location>
        <begin position="30"/>
        <end position="127"/>
    </location>
</feature>
<evidence type="ECO:0000256" key="6">
    <source>
        <dbReference type="SAM" id="Phobius"/>
    </source>
</evidence>
<evidence type="ECO:0000313" key="9">
    <source>
        <dbReference type="EMBL" id="WCZ39044.1"/>
    </source>
</evidence>
<keyword evidence="6" id="KW-0812">Transmembrane</keyword>
<evidence type="ECO:0000256" key="4">
    <source>
        <dbReference type="ARBA" id="ARBA00023008"/>
    </source>
</evidence>
<protein>
    <submittedName>
        <fullName evidence="9">Copper transport protein YcnJ</fullName>
    </submittedName>
</protein>
<dbReference type="Pfam" id="PF04234">
    <property type="entry name" value="CopC"/>
    <property type="match status" value="1"/>
</dbReference>
<organism evidence="9 10">
    <name type="scientific">Corynebacterium jeddahense</name>
    <dbReference type="NCBI Taxonomy" id="1414719"/>
    <lineage>
        <taxon>Bacteria</taxon>
        <taxon>Bacillati</taxon>
        <taxon>Actinomycetota</taxon>
        <taxon>Actinomycetes</taxon>
        <taxon>Mycobacteriales</taxon>
        <taxon>Corynebacteriaceae</taxon>
        <taxon>Corynebacterium</taxon>
    </lineage>
</organism>
<feature type="transmembrane region" description="Helical" evidence="6">
    <location>
        <begin position="162"/>
        <end position="184"/>
    </location>
</feature>
<feature type="chain" id="PRO_5047234432" evidence="7">
    <location>
        <begin position="30"/>
        <end position="200"/>
    </location>
</feature>
<dbReference type="Proteomes" id="UP001218071">
    <property type="component" value="Chromosome"/>
</dbReference>
<proteinExistence type="predicted"/>
<evidence type="ECO:0000259" key="8">
    <source>
        <dbReference type="Pfam" id="PF04234"/>
    </source>
</evidence>
<evidence type="ECO:0000256" key="7">
    <source>
        <dbReference type="SAM" id="SignalP"/>
    </source>
</evidence>
<reference evidence="9 10" key="1">
    <citation type="submission" date="2020-10" db="EMBL/GenBank/DDBJ databases">
        <title>Complete genome sequence of Corynebacterium jeddahense DSM 45997, type strain of Corynebacterium jeddahense.</title>
        <authorList>
            <person name="Busche T."/>
            <person name="Kalinowski J."/>
            <person name="Ruckert C."/>
        </authorList>
    </citation>
    <scope>NUCLEOTIDE SEQUENCE [LARGE SCALE GENOMIC DNA]</scope>
    <source>
        <strain evidence="9 10">DSM 45997</strain>
    </source>
</reference>
<keyword evidence="2" id="KW-0479">Metal-binding</keyword>
<evidence type="ECO:0000256" key="1">
    <source>
        <dbReference type="ARBA" id="ARBA00004196"/>
    </source>
</evidence>
<keyword evidence="6" id="KW-1133">Transmembrane helix</keyword>
<keyword evidence="10" id="KW-1185">Reference proteome</keyword>
<keyword evidence="6" id="KW-0472">Membrane</keyword>
<dbReference type="RefSeq" id="WP_042409344.1">
    <property type="nucleotide sequence ID" value="NZ_CBYN010000118.1"/>
</dbReference>
<name>A0ABY7UMY6_9CORY</name>
<evidence type="ECO:0000256" key="3">
    <source>
        <dbReference type="ARBA" id="ARBA00022729"/>
    </source>
</evidence>
<dbReference type="InterPro" id="IPR007348">
    <property type="entry name" value="CopC_dom"/>
</dbReference>
<dbReference type="SUPFAM" id="SSF81296">
    <property type="entry name" value="E set domains"/>
    <property type="match status" value="1"/>
</dbReference>